<feature type="non-terminal residue" evidence="1">
    <location>
        <position position="53"/>
    </location>
</feature>
<dbReference type="HOGENOM" id="CLU_3074090_0_0_1"/>
<gene>
    <name evidence="1" type="ORF">M378DRAFT_167345</name>
</gene>
<organism evidence="1 2">
    <name type="scientific">Amanita muscaria (strain Koide BX008)</name>
    <dbReference type="NCBI Taxonomy" id="946122"/>
    <lineage>
        <taxon>Eukaryota</taxon>
        <taxon>Fungi</taxon>
        <taxon>Dikarya</taxon>
        <taxon>Basidiomycota</taxon>
        <taxon>Agaricomycotina</taxon>
        <taxon>Agaricomycetes</taxon>
        <taxon>Agaricomycetidae</taxon>
        <taxon>Agaricales</taxon>
        <taxon>Pluteineae</taxon>
        <taxon>Amanitaceae</taxon>
        <taxon>Amanita</taxon>
    </lineage>
</organism>
<protein>
    <submittedName>
        <fullName evidence="1">Uncharacterized protein</fullName>
    </submittedName>
</protein>
<dbReference type="Proteomes" id="UP000054549">
    <property type="component" value="Unassembled WGS sequence"/>
</dbReference>
<dbReference type="EMBL" id="KN818288">
    <property type="protein sequence ID" value="KIL61162.1"/>
    <property type="molecule type" value="Genomic_DNA"/>
</dbReference>
<proteinExistence type="predicted"/>
<dbReference type="AlphaFoldDB" id="A0A0C2WI43"/>
<reference evidence="1 2" key="1">
    <citation type="submission" date="2014-04" db="EMBL/GenBank/DDBJ databases">
        <title>Evolutionary Origins and Diversification of the Mycorrhizal Mutualists.</title>
        <authorList>
            <consortium name="DOE Joint Genome Institute"/>
            <consortium name="Mycorrhizal Genomics Consortium"/>
            <person name="Kohler A."/>
            <person name="Kuo A."/>
            <person name="Nagy L.G."/>
            <person name="Floudas D."/>
            <person name="Copeland A."/>
            <person name="Barry K.W."/>
            <person name="Cichocki N."/>
            <person name="Veneault-Fourrey C."/>
            <person name="LaButti K."/>
            <person name="Lindquist E.A."/>
            <person name="Lipzen A."/>
            <person name="Lundell T."/>
            <person name="Morin E."/>
            <person name="Murat C."/>
            <person name="Riley R."/>
            <person name="Ohm R."/>
            <person name="Sun H."/>
            <person name="Tunlid A."/>
            <person name="Henrissat B."/>
            <person name="Grigoriev I.V."/>
            <person name="Hibbett D.S."/>
            <person name="Martin F."/>
        </authorList>
    </citation>
    <scope>NUCLEOTIDE SEQUENCE [LARGE SCALE GENOMIC DNA]</scope>
    <source>
        <strain evidence="1 2">Koide BX008</strain>
    </source>
</reference>
<sequence length="53" mass="5964">MWIKCPSGIGHPTPSVKQALRLIRLDCTDAEIELVKRVISVAVDKQDNRLFSD</sequence>
<accession>A0A0C2WI43</accession>
<dbReference type="InParanoid" id="A0A0C2WI43"/>
<evidence type="ECO:0000313" key="1">
    <source>
        <dbReference type="EMBL" id="KIL61162.1"/>
    </source>
</evidence>
<name>A0A0C2WI43_AMAMK</name>
<keyword evidence="2" id="KW-1185">Reference proteome</keyword>
<evidence type="ECO:0000313" key="2">
    <source>
        <dbReference type="Proteomes" id="UP000054549"/>
    </source>
</evidence>